<dbReference type="GO" id="GO:0045881">
    <property type="term" value="P:positive regulation of sporulation resulting in formation of a cellular spore"/>
    <property type="evidence" value="ECO:0007669"/>
    <property type="project" value="TreeGrafter"/>
</dbReference>
<dbReference type="InterPro" id="IPR050336">
    <property type="entry name" value="Chromosome_partition/occlusion"/>
</dbReference>
<dbReference type="PANTHER" id="PTHR33375:SF1">
    <property type="entry name" value="CHROMOSOME-PARTITIONING PROTEIN PARB-RELATED"/>
    <property type="match status" value="1"/>
</dbReference>
<protein>
    <recommendedName>
        <fullName evidence="2">Probable chromosome-partitioning protein ParB</fullName>
    </recommendedName>
</protein>
<gene>
    <name evidence="7" type="ORF">CWE08_00245</name>
</gene>
<organism evidence="7 8">
    <name type="scientific">Aliidiomarina iranensis</name>
    <dbReference type="NCBI Taxonomy" id="1434071"/>
    <lineage>
        <taxon>Bacteria</taxon>
        <taxon>Pseudomonadati</taxon>
        <taxon>Pseudomonadota</taxon>
        <taxon>Gammaproteobacteria</taxon>
        <taxon>Alteromonadales</taxon>
        <taxon>Idiomarinaceae</taxon>
        <taxon>Aliidiomarina</taxon>
    </lineage>
</organism>
<proteinExistence type="inferred from homology"/>
<dbReference type="GO" id="GO:0007059">
    <property type="term" value="P:chromosome segregation"/>
    <property type="evidence" value="ECO:0007669"/>
    <property type="project" value="UniProtKB-KW"/>
</dbReference>
<keyword evidence="4" id="KW-0238">DNA-binding</keyword>
<dbReference type="GO" id="GO:0005694">
    <property type="term" value="C:chromosome"/>
    <property type="evidence" value="ECO:0007669"/>
    <property type="project" value="TreeGrafter"/>
</dbReference>
<dbReference type="SMART" id="SM00470">
    <property type="entry name" value="ParB"/>
    <property type="match status" value="1"/>
</dbReference>
<evidence type="ECO:0000256" key="2">
    <source>
        <dbReference type="ARBA" id="ARBA00022372"/>
    </source>
</evidence>
<evidence type="ECO:0000259" key="6">
    <source>
        <dbReference type="SMART" id="SM00470"/>
    </source>
</evidence>
<evidence type="ECO:0000313" key="7">
    <source>
        <dbReference type="EMBL" id="RUO23120.1"/>
    </source>
</evidence>
<dbReference type="InterPro" id="IPR004437">
    <property type="entry name" value="ParB/RepB/Spo0J"/>
</dbReference>
<dbReference type="InterPro" id="IPR003115">
    <property type="entry name" value="ParB_N"/>
</dbReference>
<dbReference type="GO" id="GO:0003677">
    <property type="term" value="F:DNA binding"/>
    <property type="evidence" value="ECO:0007669"/>
    <property type="project" value="UniProtKB-KW"/>
</dbReference>
<feature type="domain" description="ParB-like N-terminal" evidence="6">
    <location>
        <begin position="43"/>
        <end position="133"/>
    </location>
</feature>
<evidence type="ECO:0000256" key="5">
    <source>
        <dbReference type="ARBA" id="ARBA00025472"/>
    </source>
</evidence>
<evidence type="ECO:0000256" key="3">
    <source>
        <dbReference type="ARBA" id="ARBA00022829"/>
    </source>
</evidence>
<dbReference type="Gene3D" id="3.90.1530.30">
    <property type="match status" value="1"/>
</dbReference>
<evidence type="ECO:0000256" key="4">
    <source>
        <dbReference type="ARBA" id="ARBA00023125"/>
    </source>
</evidence>
<comment type="caution">
    <text evidence="7">The sequence shown here is derived from an EMBL/GenBank/DDBJ whole genome shotgun (WGS) entry which is preliminary data.</text>
</comment>
<dbReference type="InterPro" id="IPR041468">
    <property type="entry name" value="HTH_ParB/Spo0J"/>
</dbReference>
<comment type="similarity">
    <text evidence="1">Belongs to the ParB family.</text>
</comment>
<dbReference type="InterPro" id="IPR036086">
    <property type="entry name" value="ParB/Sulfiredoxin_sf"/>
</dbReference>
<evidence type="ECO:0000256" key="1">
    <source>
        <dbReference type="ARBA" id="ARBA00006295"/>
    </source>
</evidence>
<dbReference type="FunFam" id="3.90.1530.30:FF:000001">
    <property type="entry name" value="Chromosome partitioning protein ParB"/>
    <property type="match status" value="1"/>
</dbReference>
<dbReference type="Pfam" id="PF23552">
    <property type="entry name" value="ParB_C"/>
    <property type="match status" value="1"/>
</dbReference>
<dbReference type="EMBL" id="PIPJ01000001">
    <property type="protein sequence ID" value="RUO23120.1"/>
    <property type="molecule type" value="Genomic_DNA"/>
</dbReference>
<dbReference type="CDD" id="cd16393">
    <property type="entry name" value="SPO0J_N"/>
    <property type="match status" value="1"/>
</dbReference>
<evidence type="ECO:0000313" key="8">
    <source>
        <dbReference type="Proteomes" id="UP000288395"/>
    </source>
</evidence>
<dbReference type="OrthoDB" id="9802051at2"/>
<dbReference type="AlphaFoldDB" id="A0A432W1L6"/>
<dbReference type="FunFam" id="1.10.10.2830:FF:000001">
    <property type="entry name" value="Chromosome partitioning protein ParB"/>
    <property type="match status" value="1"/>
</dbReference>
<comment type="function">
    <text evidence="5">Involved in chromosome partition. Localize to both poles of the predivisional cell following completion of DNA replication. Binds to the DNA origin of replication.</text>
</comment>
<keyword evidence="3" id="KW-0159">Chromosome partition</keyword>
<dbReference type="RefSeq" id="WP_126764662.1">
    <property type="nucleotide sequence ID" value="NZ_PIPJ01000001.1"/>
</dbReference>
<accession>A0A432W1L6</accession>
<name>A0A432W1L6_9GAMM</name>
<dbReference type="Pfam" id="PF02195">
    <property type="entry name" value="ParB_N"/>
    <property type="match status" value="1"/>
</dbReference>
<dbReference type="NCBIfam" id="TIGR00180">
    <property type="entry name" value="parB_part"/>
    <property type="match status" value="1"/>
</dbReference>
<dbReference type="Gene3D" id="1.10.10.2830">
    <property type="match status" value="1"/>
</dbReference>
<dbReference type="InterPro" id="IPR057240">
    <property type="entry name" value="ParB_dimer_C"/>
</dbReference>
<dbReference type="SUPFAM" id="SSF110849">
    <property type="entry name" value="ParB/Sulfiredoxin"/>
    <property type="match status" value="1"/>
</dbReference>
<keyword evidence="8" id="KW-1185">Reference proteome</keyword>
<sequence>MSAKKRGLGRGLDALLTNSANAAARHQAQTEETQLNLEKGELRKLPVEFLRPGKYQPRKDMAPEALEDLANSVKAQGIIQPIVVRPLAENSYEIIAGERRWRAAQIAQLDTVPCIIKDVPDEAAVAIALIENIQREDLNAMEEAMALHRLQEEFELTQQNVADAVGKSRTTVANLLRLMQLNSDVKILLERGDIELGHAKVLLGVEGELQSELARIISAKAMTVRESERLINRALNPSKQEEKKPDADVQQLENSLSERLGAKVAISHNRKGKGKLVINYSSLDELDGILAHIK</sequence>
<dbReference type="PANTHER" id="PTHR33375">
    <property type="entry name" value="CHROMOSOME-PARTITIONING PROTEIN PARB-RELATED"/>
    <property type="match status" value="1"/>
</dbReference>
<dbReference type="Pfam" id="PF17762">
    <property type="entry name" value="HTH_ParB"/>
    <property type="match status" value="1"/>
</dbReference>
<dbReference type="Proteomes" id="UP000288395">
    <property type="component" value="Unassembled WGS sequence"/>
</dbReference>
<reference evidence="8" key="1">
    <citation type="journal article" date="2018" name="Front. Microbiol.">
        <title>Genome-Based Analysis Reveals the Taxonomy and Diversity of the Family Idiomarinaceae.</title>
        <authorList>
            <person name="Liu Y."/>
            <person name="Lai Q."/>
            <person name="Shao Z."/>
        </authorList>
    </citation>
    <scope>NUCLEOTIDE SEQUENCE [LARGE SCALE GENOMIC DNA]</scope>
    <source>
        <strain evidence="8">GBPy7</strain>
    </source>
</reference>